<reference evidence="11 12" key="2">
    <citation type="journal article" date="2012" name="Stand. Genomic Sci.">
        <title>Complete Genome Sequence of Clostridium clariflavum DSM 19732.</title>
        <authorList>
            <person name="Izquierdo J.A."/>
            <person name="Goodwin L."/>
            <person name="Davenport K.W."/>
            <person name="Teshima H."/>
            <person name="Bruce D."/>
            <person name="Detter C."/>
            <person name="Tapia R."/>
            <person name="Han S."/>
            <person name="Land M."/>
            <person name="Hauser L."/>
            <person name="Jeffries C.D."/>
            <person name="Han J."/>
            <person name="Pitluck S."/>
            <person name="Nolan M."/>
            <person name="Chen A."/>
            <person name="Huntemann M."/>
            <person name="Mavromatis K."/>
            <person name="Mikhailova N."/>
            <person name="Liolios K."/>
            <person name="Woyke T."/>
            <person name="Lynd L.R."/>
        </authorList>
    </citation>
    <scope>NUCLEOTIDE SEQUENCE [LARGE SCALE GENOMIC DNA]</scope>
    <source>
        <strain evidence="12">DSM 19732 / NBRC 101661 / EBR45</strain>
    </source>
</reference>
<accession>G8M0M6</accession>
<dbReference type="GO" id="GO:0003887">
    <property type="term" value="F:DNA-directed DNA polymerase activity"/>
    <property type="evidence" value="ECO:0007669"/>
    <property type="project" value="UniProtKB-KW"/>
</dbReference>
<gene>
    <name evidence="11" type="ordered locus">Clocl_2537</name>
</gene>
<evidence type="ECO:0000259" key="10">
    <source>
        <dbReference type="Pfam" id="PF21694"/>
    </source>
</evidence>
<sequence>MSIDVLKEDIKTNKLKNVYLFYGQEEFLKKYYLDSIEKIILQNDLSAMNKIVLEGNFEISKIEEACETLPVFSEKKLVIVKNSGLFKSGKDGAKQQSNREQLIEYIKNIPPYTVLVFYEEEVDKRLKTVDAVKKNGLVVEFAFQKPAELVKWAIKVLKSYNKEISMEDASYLIEICDQGMTEILNEINKLVMFVGERKKVTVQDIEKVCTKSVKSRIFDLTDAVAEKNLDKALKLFNDMLILREPIPKILFMITRQLRHVMEMKLLIMDGMSVKDACAKIGITPYAGKKISSQAERFSIDMLKEGIREAFELDLAIKTGRINDRVAAELLINKLANG</sequence>
<dbReference type="Gene3D" id="3.40.50.300">
    <property type="entry name" value="P-loop containing nucleotide triphosphate hydrolases"/>
    <property type="match status" value="1"/>
</dbReference>
<dbReference type="EC" id="2.7.7.7" evidence="1"/>
<evidence type="ECO:0000313" key="12">
    <source>
        <dbReference type="Proteomes" id="UP000005435"/>
    </source>
</evidence>
<dbReference type="InterPro" id="IPR005790">
    <property type="entry name" value="DNA_polIII_delta"/>
</dbReference>
<evidence type="ECO:0000259" key="9">
    <source>
        <dbReference type="Pfam" id="PF06144"/>
    </source>
</evidence>
<dbReference type="STRING" id="720554.Clocl_2537"/>
<dbReference type="SUPFAM" id="SSF52540">
    <property type="entry name" value="P-loop containing nucleoside triphosphate hydrolases"/>
    <property type="match status" value="1"/>
</dbReference>
<dbReference type="KEGG" id="ccl:Clocl_2537"/>
<evidence type="ECO:0000256" key="2">
    <source>
        <dbReference type="ARBA" id="ARBA00017703"/>
    </source>
</evidence>
<organism evidence="11 12">
    <name type="scientific">Acetivibrio clariflavus (strain DSM 19732 / NBRC 101661 / EBR45)</name>
    <name type="common">Clostridium clariflavum</name>
    <dbReference type="NCBI Taxonomy" id="720554"/>
    <lineage>
        <taxon>Bacteria</taxon>
        <taxon>Bacillati</taxon>
        <taxon>Bacillota</taxon>
        <taxon>Clostridia</taxon>
        <taxon>Eubacteriales</taxon>
        <taxon>Oscillospiraceae</taxon>
        <taxon>Acetivibrio</taxon>
    </lineage>
</organism>
<keyword evidence="3 11" id="KW-0808">Transferase</keyword>
<evidence type="ECO:0000256" key="6">
    <source>
        <dbReference type="ARBA" id="ARBA00022932"/>
    </source>
</evidence>
<evidence type="ECO:0000256" key="4">
    <source>
        <dbReference type="ARBA" id="ARBA00022695"/>
    </source>
</evidence>
<dbReference type="GO" id="GO:0006261">
    <property type="term" value="P:DNA-templated DNA replication"/>
    <property type="evidence" value="ECO:0007669"/>
    <property type="project" value="TreeGrafter"/>
</dbReference>
<comment type="similarity">
    <text evidence="7">Belongs to the DNA polymerase HolA subunit family.</text>
</comment>
<keyword evidence="6" id="KW-0239">DNA-directed DNA polymerase</keyword>
<dbReference type="Pfam" id="PF06144">
    <property type="entry name" value="DNA_pol3_delta"/>
    <property type="match status" value="1"/>
</dbReference>
<dbReference type="eggNOG" id="COG1466">
    <property type="taxonomic scope" value="Bacteria"/>
</dbReference>
<feature type="domain" description="DNA polymerase III delta N-terminal" evidence="9">
    <location>
        <begin position="19"/>
        <end position="141"/>
    </location>
</feature>
<feature type="domain" description="DNA polymerase III delta subunit-like C-terminal" evidence="10">
    <location>
        <begin position="215"/>
        <end position="333"/>
    </location>
</feature>
<dbReference type="Gene3D" id="1.20.272.10">
    <property type="match status" value="1"/>
</dbReference>
<dbReference type="GO" id="GO:0003677">
    <property type="term" value="F:DNA binding"/>
    <property type="evidence" value="ECO:0007669"/>
    <property type="project" value="InterPro"/>
</dbReference>
<dbReference type="EMBL" id="CP003065">
    <property type="protein sequence ID" value="AEV69107.1"/>
    <property type="molecule type" value="Genomic_DNA"/>
</dbReference>
<dbReference type="Proteomes" id="UP000005435">
    <property type="component" value="Chromosome"/>
</dbReference>
<protein>
    <recommendedName>
        <fullName evidence="2">DNA polymerase III subunit delta</fullName>
        <ecNumber evidence="1">2.7.7.7</ecNumber>
    </recommendedName>
</protein>
<evidence type="ECO:0000256" key="3">
    <source>
        <dbReference type="ARBA" id="ARBA00022679"/>
    </source>
</evidence>
<dbReference type="AlphaFoldDB" id="G8M0M6"/>
<keyword evidence="4 11" id="KW-0548">Nucleotidyltransferase</keyword>
<name>G8M0M6_ACECE</name>
<comment type="catalytic activity">
    <reaction evidence="8">
        <text>DNA(n) + a 2'-deoxyribonucleoside 5'-triphosphate = DNA(n+1) + diphosphate</text>
        <dbReference type="Rhea" id="RHEA:22508"/>
        <dbReference type="Rhea" id="RHEA-COMP:17339"/>
        <dbReference type="Rhea" id="RHEA-COMP:17340"/>
        <dbReference type="ChEBI" id="CHEBI:33019"/>
        <dbReference type="ChEBI" id="CHEBI:61560"/>
        <dbReference type="ChEBI" id="CHEBI:173112"/>
        <dbReference type="EC" id="2.7.7.7"/>
    </reaction>
</comment>
<evidence type="ECO:0000256" key="7">
    <source>
        <dbReference type="ARBA" id="ARBA00034754"/>
    </source>
</evidence>
<proteinExistence type="inferred from homology"/>
<dbReference type="NCBIfam" id="TIGR01128">
    <property type="entry name" value="holA"/>
    <property type="match status" value="1"/>
</dbReference>
<dbReference type="InterPro" id="IPR008921">
    <property type="entry name" value="DNA_pol3_clamp-load_cplx_C"/>
</dbReference>
<dbReference type="Pfam" id="PF21694">
    <property type="entry name" value="DNA_pol3_delta_C"/>
    <property type="match status" value="1"/>
</dbReference>
<evidence type="ECO:0000313" key="11">
    <source>
        <dbReference type="EMBL" id="AEV69107.1"/>
    </source>
</evidence>
<dbReference type="Gene3D" id="1.10.8.60">
    <property type="match status" value="1"/>
</dbReference>
<evidence type="ECO:0000256" key="1">
    <source>
        <dbReference type="ARBA" id="ARBA00012417"/>
    </source>
</evidence>
<keyword evidence="5" id="KW-0235">DNA replication</keyword>
<dbReference type="InterPro" id="IPR010372">
    <property type="entry name" value="DNA_pol3_delta_N"/>
</dbReference>
<dbReference type="GO" id="GO:0009360">
    <property type="term" value="C:DNA polymerase III complex"/>
    <property type="evidence" value="ECO:0007669"/>
    <property type="project" value="InterPro"/>
</dbReference>
<reference evidence="12" key="1">
    <citation type="submission" date="2011-12" db="EMBL/GenBank/DDBJ databases">
        <title>Complete sequence of Clostridium clariflavum DSM 19732.</title>
        <authorList>
            <consortium name="US DOE Joint Genome Institute"/>
            <person name="Lucas S."/>
            <person name="Han J."/>
            <person name="Lapidus A."/>
            <person name="Cheng J.-F."/>
            <person name="Goodwin L."/>
            <person name="Pitluck S."/>
            <person name="Peters L."/>
            <person name="Teshima H."/>
            <person name="Detter J.C."/>
            <person name="Han C."/>
            <person name="Tapia R."/>
            <person name="Land M."/>
            <person name="Hauser L."/>
            <person name="Kyrpides N."/>
            <person name="Ivanova N."/>
            <person name="Pagani I."/>
            <person name="Kitzmiller T."/>
            <person name="Lynd L."/>
            <person name="Izquierdo J."/>
            <person name="Woyke T."/>
        </authorList>
    </citation>
    <scope>NUCLEOTIDE SEQUENCE [LARGE SCALE GENOMIC DNA]</scope>
    <source>
        <strain evidence="12">DSM 19732 / NBRC 101661 / EBR45</strain>
    </source>
</reference>
<dbReference type="HOGENOM" id="CLU_044694_2_1_9"/>
<dbReference type="SUPFAM" id="SSF48019">
    <property type="entry name" value="post-AAA+ oligomerization domain-like"/>
    <property type="match status" value="1"/>
</dbReference>
<dbReference type="InterPro" id="IPR027417">
    <property type="entry name" value="P-loop_NTPase"/>
</dbReference>
<dbReference type="PANTHER" id="PTHR34388">
    <property type="entry name" value="DNA POLYMERASE III SUBUNIT DELTA"/>
    <property type="match status" value="1"/>
</dbReference>
<dbReference type="InterPro" id="IPR048466">
    <property type="entry name" value="DNA_pol3_delta-like_C"/>
</dbReference>
<dbReference type="RefSeq" id="WP_014255672.1">
    <property type="nucleotide sequence ID" value="NC_016627.1"/>
</dbReference>
<evidence type="ECO:0000256" key="8">
    <source>
        <dbReference type="ARBA" id="ARBA00049244"/>
    </source>
</evidence>
<dbReference type="OrthoDB" id="9775929at2"/>
<evidence type="ECO:0000256" key="5">
    <source>
        <dbReference type="ARBA" id="ARBA00022705"/>
    </source>
</evidence>
<keyword evidence="12" id="KW-1185">Reference proteome</keyword>
<dbReference type="PANTHER" id="PTHR34388:SF1">
    <property type="entry name" value="DNA POLYMERASE III SUBUNIT DELTA"/>
    <property type="match status" value="1"/>
</dbReference>